<comment type="caution">
    <text evidence="2">The sequence shown here is derived from an EMBL/GenBank/DDBJ whole genome shotgun (WGS) entry which is preliminary data.</text>
</comment>
<dbReference type="EMBL" id="MLAK01000815">
    <property type="protein sequence ID" value="OHT03798.1"/>
    <property type="molecule type" value="Genomic_DNA"/>
</dbReference>
<dbReference type="RefSeq" id="XP_068356934.1">
    <property type="nucleotide sequence ID" value="XM_068490120.1"/>
</dbReference>
<keyword evidence="1" id="KW-0175">Coiled coil</keyword>
<feature type="coiled-coil region" evidence="1">
    <location>
        <begin position="410"/>
        <end position="486"/>
    </location>
</feature>
<feature type="coiled-coil region" evidence="1">
    <location>
        <begin position="644"/>
        <end position="877"/>
    </location>
</feature>
<keyword evidence="3" id="KW-1185">Reference proteome</keyword>
<evidence type="ECO:0000313" key="3">
    <source>
        <dbReference type="Proteomes" id="UP000179807"/>
    </source>
</evidence>
<feature type="coiled-coil region" evidence="1">
    <location>
        <begin position="7"/>
        <end position="133"/>
    </location>
</feature>
<organism evidence="2 3">
    <name type="scientific">Tritrichomonas foetus</name>
    <dbReference type="NCBI Taxonomy" id="1144522"/>
    <lineage>
        <taxon>Eukaryota</taxon>
        <taxon>Metamonada</taxon>
        <taxon>Parabasalia</taxon>
        <taxon>Tritrichomonadida</taxon>
        <taxon>Tritrichomonadidae</taxon>
        <taxon>Tritrichomonas</taxon>
    </lineage>
</organism>
<name>A0A1J4K236_9EUKA</name>
<dbReference type="VEuPathDB" id="TrichDB:TRFO_01476"/>
<dbReference type="AlphaFoldDB" id="A0A1J4K236"/>
<protein>
    <submittedName>
        <fullName evidence="2">Uncharacterized protein</fullName>
    </submittedName>
</protein>
<sequence>MKEMSSFAALQRENSLLTQKNQQLNSDLQTLQKQFNSAVEVSSSFELINKKNEDLLNQIHKINDEKEDLQRRLQIAMRNIEEQKEKLLMEQQKTAYNQTNEIESLKLKINDERKDYQLQIAKLHDRIASIEEDSKKKDLELKHNDTELNSIFKASSKHFDKNVKDAETLIKLLLIPPTSTNQTAESFSFENSSILSVSGNNEIKENKDFKYKKKVKKQILQLKKELIEQQKSNDDLRKELEKSYNQKVNELTYLNEELKNKMERLNNENDSLKSKSFLASEENSQLKIQMQCLKNDQESQSLNKLMNLNDQIKKLTKQLNESEKLNENLKNQIGPLLTKLHNLDKQNKALLKQNDKYKSVHDSTIDQNDKLLHENELLSQQSNETQSRLIQITKRTNDLQTITKQLQSSINEKDGENQKLQLTIETLQKANDIQNDEILTQKAQIENLSQMLKVETEKSHELSISLHRMEQNCKNLEDDVKLAHEKLVKANEPMESVMLLPLSVWSIPELPNEIVECVQDVVNNQTLKTPTKVRQVLSIVCKYFLSKNERNEFEIKELQEKEIKITNNLQNLSNFMAKLFPEIPCKFDDIHENQILQQNISDVITGIRKSMKNAIDIKNKLDKQILDLLLYLNVDTVGDAISTIHEMNETIARLEKSENKLNNRICDMKNKYESLRDDFSHEISELQVSIENQQQQFEQLQDKNSQLNQEINQLNLQIEKNQEKYQFQLRENEIVFNAKISEYSKQNSFLHEQLNSLKAENISLFDTIENQKKEISKHTNTIQLLRRNKKNLLNQIEQITSTSEEKNKEQKQQIQQEREIFEKRITEETAIFQKRISEMSELYEKMKQKTVDLENLNSNLNLQISDLTLRIQKSELRYNTFTKEVERDKLISNSQHHSEILLLKDNYQDKLAEKDSQIMNEKRTIMSFVALQFCSLFDANVEMNEANFNTFIQTIRSRLMNLLSCDAKLRNLLQIGPNQSIVDCVSQLLLSSPQMLAKY</sequence>
<feature type="coiled-coil region" evidence="1">
    <location>
        <begin position="212"/>
        <end position="360"/>
    </location>
</feature>
<dbReference type="Proteomes" id="UP000179807">
    <property type="component" value="Unassembled WGS sequence"/>
</dbReference>
<gene>
    <name evidence="2" type="ORF">TRFO_01476</name>
</gene>
<accession>A0A1J4K236</accession>
<evidence type="ECO:0000256" key="1">
    <source>
        <dbReference type="SAM" id="Coils"/>
    </source>
</evidence>
<proteinExistence type="predicted"/>
<dbReference type="GeneID" id="94824824"/>
<reference evidence="2" key="1">
    <citation type="submission" date="2016-10" db="EMBL/GenBank/DDBJ databases">
        <authorList>
            <person name="Benchimol M."/>
            <person name="Almeida L.G."/>
            <person name="Vasconcelos A.T."/>
            <person name="Perreira-Neves A."/>
            <person name="Rosa I.A."/>
            <person name="Tasca T."/>
            <person name="Bogo M.R."/>
            <person name="de Souza W."/>
        </authorList>
    </citation>
    <scope>NUCLEOTIDE SEQUENCE [LARGE SCALE GENOMIC DNA]</scope>
    <source>
        <strain evidence="2">K</strain>
    </source>
</reference>
<evidence type="ECO:0000313" key="2">
    <source>
        <dbReference type="EMBL" id="OHT03798.1"/>
    </source>
</evidence>
<dbReference type="OrthoDB" id="10687719at2759"/>